<evidence type="ECO:0000313" key="1">
    <source>
        <dbReference type="EMBL" id="GAA2360408.1"/>
    </source>
</evidence>
<dbReference type="EMBL" id="BAAARA010000021">
    <property type="protein sequence ID" value="GAA2360408.1"/>
    <property type="molecule type" value="Genomic_DNA"/>
</dbReference>
<organism evidence="1 2">
    <name type="scientific">Saccharopolyspora halophila</name>
    <dbReference type="NCBI Taxonomy" id="405551"/>
    <lineage>
        <taxon>Bacteria</taxon>
        <taxon>Bacillati</taxon>
        <taxon>Actinomycetota</taxon>
        <taxon>Actinomycetes</taxon>
        <taxon>Pseudonocardiales</taxon>
        <taxon>Pseudonocardiaceae</taxon>
        <taxon>Saccharopolyspora</taxon>
    </lineage>
</organism>
<gene>
    <name evidence="1" type="ORF">GCM10009854_44360</name>
</gene>
<accession>A0ABN3GTG2</accession>
<keyword evidence="2" id="KW-1185">Reference proteome</keyword>
<protein>
    <submittedName>
        <fullName evidence="1">Uncharacterized protein</fullName>
    </submittedName>
</protein>
<comment type="caution">
    <text evidence="1">The sequence shown here is derived from an EMBL/GenBank/DDBJ whole genome shotgun (WGS) entry which is preliminary data.</text>
</comment>
<dbReference type="Proteomes" id="UP001501218">
    <property type="component" value="Unassembled WGS sequence"/>
</dbReference>
<reference evidence="1 2" key="1">
    <citation type="journal article" date="2019" name="Int. J. Syst. Evol. Microbiol.">
        <title>The Global Catalogue of Microorganisms (GCM) 10K type strain sequencing project: providing services to taxonomists for standard genome sequencing and annotation.</title>
        <authorList>
            <consortium name="The Broad Institute Genomics Platform"/>
            <consortium name="The Broad Institute Genome Sequencing Center for Infectious Disease"/>
            <person name="Wu L."/>
            <person name="Ma J."/>
        </authorList>
    </citation>
    <scope>NUCLEOTIDE SEQUENCE [LARGE SCALE GENOMIC DNA]</scope>
    <source>
        <strain evidence="1 2">JCM 16221</strain>
    </source>
</reference>
<evidence type="ECO:0000313" key="2">
    <source>
        <dbReference type="Proteomes" id="UP001501218"/>
    </source>
</evidence>
<sequence>MAVGCTRYPRGSEMPLPLPDCDNLPVGSLQHRIRSLTADEGRPSGRAVNQLIIAKEAQG</sequence>
<name>A0ABN3GTG2_9PSEU</name>
<proteinExistence type="predicted"/>